<feature type="compositionally biased region" description="Low complexity" evidence="1">
    <location>
        <begin position="9"/>
        <end position="26"/>
    </location>
</feature>
<evidence type="ECO:0000256" key="1">
    <source>
        <dbReference type="SAM" id="MobiDB-lite"/>
    </source>
</evidence>
<evidence type="ECO:0000313" key="2">
    <source>
        <dbReference type="EMBL" id="KZP24309.1"/>
    </source>
</evidence>
<name>A0A166MTU1_9AGAM</name>
<keyword evidence="3" id="KW-1185">Reference proteome</keyword>
<feature type="region of interest" description="Disordered" evidence="1">
    <location>
        <begin position="1"/>
        <end position="36"/>
    </location>
</feature>
<feature type="region of interest" description="Disordered" evidence="1">
    <location>
        <begin position="183"/>
        <end position="207"/>
    </location>
</feature>
<dbReference type="Proteomes" id="UP000076532">
    <property type="component" value="Unassembled WGS sequence"/>
</dbReference>
<dbReference type="AlphaFoldDB" id="A0A166MTU1"/>
<evidence type="ECO:0000313" key="3">
    <source>
        <dbReference type="Proteomes" id="UP000076532"/>
    </source>
</evidence>
<dbReference type="EMBL" id="KV417527">
    <property type="protein sequence ID" value="KZP24309.1"/>
    <property type="molecule type" value="Genomic_DNA"/>
</dbReference>
<gene>
    <name evidence="2" type="ORF">FIBSPDRAFT_857416</name>
</gene>
<protein>
    <submittedName>
        <fullName evidence="2">Uncharacterized protein</fullName>
    </submittedName>
</protein>
<sequence>MPSPPAYITPPASTTGASSSYGNAFPTAPPTAPSASPTIPAVSAPIVMFMLPKHIAPTDAPPANKASALAVYPAIVEESAAPGAAVGRRRSAREIDAARPALRRWARVCGYPWCASGSDSNMYVRENASALQEFFSSAPRHWGWARTVLISFKILSGQPYTRTLSAGEDGEDGEMGRRVVSLAHGRRQRGAGPREGRVSVNAAVGSG</sequence>
<organism evidence="2 3">
    <name type="scientific">Athelia psychrophila</name>
    <dbReference type="NCBI Taxonomy" id="1759441"/>
    <lineage>
        <taxon>Eukaryota</taxon>
        <taxon>Fungi</taxon>
        <taxon>Dikarya</taxon>
        <taxon>Basidiomycota</taxon>
        <taxon>Agaricomycotina</taxon>
        <taxon>Agaricomycetes</taxon>
        <taxon>Agaricomycetidae</taxon>
        <taxon>Atheliales</taxon>
        <taxon>Atheliaceae</taxon>
        <taxon>Athelia</taxon>
    </lineage>
</organism>
<accession>A0A166MTU1</accession>
<reference evidence="2 3" key="1">
    <citation type="journal article" date="2016" name="Mol. Biol. Evol.">
        <title>Comparative Genomics of Early-Diverging Mushroom-Forming Fungi Provides Insights into the Origins of Lignocellulose Decay Capabilities.</title>
        <authorList>
            <person name="Nagy L.G."/>
            <person name="Riley R."/>
            <person name="Tritt A."/>
            <person name="Adam C."/>
            <person name="Daum C."/>
            <person name="Floudas D."/>
            <person name="Sun H."/>
            <person name="Yadav J.S."/>
            <person name="Pangilinan J."/>
            <person name="Larsson K.H."/>
            <person name="Matsuura K."/>
            <person name="Barry K."/>
            <person name="Labutti K."/>
            <person name="Kuo R."/>
            <person name="Ohm R.A."/>
            <person name="Bhattacharya S.S."/>
            <person name="Shirouzu T."/>
            <person name="Yoshinaga Y."/>
            <person name="Martin F.M."/>
            <person name="Grigoriev I.V."/>
            <person name="Hibbett D.S."/>
        </authorList>
    </citation>
    <scope>NUCLEOTIDE SEQUENCE [LARGE SCALE GENOMIC DNA]</scope>
    <source>
        <strain evidence="2 3">CBS 109695</strain>
    </source>
</reference>
<proteinExistence type="predicted"/>